<dbReference type="AlphaFoldDB" id="A0A9Q0R5V3"/>
<keyword evidence="3" id="KW-1185">Reference proteome</keyword>
<dbReference type="InterPro" id="IPR011333">
    <property type="entry name" value="SKP1/BTB/POZ_sf"/>
</dbReference>
<dbReference type="InterPro" id="IPR000210">
    <property type="entry name" value="BTB/POZ_dom"/>
</dbReference>
<dbReference type="PANTHER" id="PTHR24410:SF23">
    <property type="entry name" value="BTB DOMAIN-CONTAINING PROTEIN-RELATED"/>
    <property type="match status" value="1"/>
</dbReference>
<sequence>MKNLNKENQLLIDIKKLYTQSILSDFTIITEKNKKFFCHKNILACRSSYFRTYFCESTENEIIFSNIKPKIVDIILNYIYTNELDLSDLTFIDRFNLSQFGSKLIPSLNWKFEIKQNLKKLNDSFLIDLKNLNFKDFLQIIQFFHNEIYLSFPDFFDSVNFGKLSIEKIIEIINIGYENPKFTKNIEIIKYFANFNFEKFKLDDLQFRLIGYDVNQLKTKIQKITDFIFKDPEFILYYLNEDFVKNEIWNKSDNFSENLKFLIQKFQYTIYESFEEKSEDFEFLRQKVVPFDKQDIFGGYTSVGWNFKNKNKQDFSNNISKFLIKDPNAFLFILQIEGKIQENPLIFNIKDSHVDSSIGYNKDISIFFAFDLLIPIDQSNSSFISLFNDKNSRKYESLNQKENEKGLKFFGKLNNQKLKKMKIFQLEFKENNF</sequence>
<gene>
    <name evidence="2" type="ORF">M0811_02744</name>
</gene>
<reference evidence="2" key="1">
    <citation type="submission" date="2022-10" db="EMBL/GenBank/DDBJ databases">
        <title>Novel sulphate-reducing endosymbionts in the free-living metamonad Anaeramoeba.</title>
        <authorList>
            <person name="Jerlstrom-Hultqvist J."/>
            <person name="Cepicka I."/>
            <person name="Gallot-Lavallee L."/>
            <person name="Salas-Leiva D."/>
            <person name="Curtis B.A."/>
            <person name="Zahonova K."/>
            <person name="Pipaliya S."/>
            <person name="Dacks J."/>
            <person name="Roger A.J."/>
        </authorList>
    </citation>
    <scope>NUCLEOTIDE SEQUENCE</scope>
    <source>
        <strain evidence="2">BMAN</strain>
    </source>
</reference>
<dbReference type="SMART" id="SM00225">
    <property type="entry name" value="BTB"/>
    <property type="match status" value="1"/>
</dbReference>
<proteinExistence type="predicted"/>
<dbReference type="Gene3D" id="3.30.710.10">
    <property type="entry name" value="Potassium Channel Kv1.1, Chain A"/>
    <property type="match status" value="1"/>
</dbReference>
<comment type="caution">
    <text evidence="2">The sequence shown here is derived from an EMBL/GenBank/DDBJ whole genome shotgun (WGS) entry which is preliminary data.</text>
</comment>
<evidence type="ECO:0000313" key="3">
    <source>
        <dbReference type="Proteomes" id="UP001149090"/>
    </source>
</evidence>
<dbReference type="PANTHER" id="PTHR24410">
    <property type="entry name" value="HL07962P-RELATED"/>
    <property type="match status" value="1"/>
</dbReference>
<dbReference type="SUPFAM" id="SSF54695">
    <property type="entry name" value="POZ domain"/>
    <property type="match status" value="1"/>
</dbReference>
<name>A0A9Q0R5V3_ANAIG</name>
<evidence type="ECO:0000259" key="1">
    <source>
        <dbReference type="PROSITE" id="PS50097"/>
    </source>
</evidence>
<dbReference type="PROSITE" id="PS50097">
    <property type="entry name" value="BTB"/>
    <property type="match status" value="1"/>
</dbReference>
<evidence type="ECO:0000313" key="2">
    <source>
        <dbReference type="EMBL" id="KAJ5067556.1"/>
    </source>
</evidence>
<dbReference type="Proteomes" id="UP001149090">
    <property type="component" value="Unassembled WGS sequence"/>
</dbReference>
<dbReference type="EMBL" id="JAPDFW010000125">
    <property type="protein sequence ID" value="KAJ5067556.1"/>
    <property type="molecule type" value="Genomic_DNA"/>
</dbReference>
<dbReference type="InterPro" id="IPR051481">
    <property type="entry name" value="BTB-POZ/Galectin-3-binding"/>
</dbReference>
<accession>A0A9Q0R5V3</accession>
<dbReference type="OrthoDB" id="6359816at2759"/>
<protein>
    <submittedName>
        <fullName evidence="2">Speckle-type poz protein</fullName>
    </submittedName>
</protein>
<dbReference type="CDD" id="cd18186">
    <property type="entry name" value="BTB_POZ_ZBTB_KLHL-like"/>
    <property type="match status" value="1"/>
</dbReference>
<feature type="domain" description="BTB" evidence="1">
    <location>
        <begin position="24"/>
        <end position="88"/>
    </location>
</feature>
<organism evidence="2 3">
    <name type="scientific">Anaeramoeba ignava</name>
    <name type="common">Anaerobic marine amoeba</name>
    <dbReference type="NCBI Taxonomy" id="1746090"/>
    <lineage>
        <taxon>Eukaryota</taxon>
        <taxon>Metamonada</taxon>
        <taxon>Anaeramoebidae</taxon>
        <taxon>Anaeramoeba</taxon>
    </lineage>
</organism>
<dbReference type="Pfam" id="PF00651">
    <property type="entry name" value="BTB"/>
    <property type="match status" value="1"/>
</dbReference>